<dbReference type="InterPro" id="IPR014717">
    <property type="entry name" value="Transl_elong_EF1B/ribsomal_bS6"/>
</dbReference>
<feature type="compositionally biased region" description="Acidic residues" evidence="4">
    <location>
        <begin position="130"/>
        <end position="142"/>
    </location>
</feature>
<dbReference type="PANTHER" id="PTHR21011:SF1">
    <property type="entry name" value="SMALL RIBOSOMAL SUBUNIT PROTEIN BS6M"/>
    <property type="match status" value="1"/>
</dbReference>
<evidence type="ECO:0000256" key="2">
    <source>
        <dbReference type="ARBA" id="ARBA00035294"/>
    </source>
</evidence>
<evidence type="ECO:0000256" key="1">
    <source>
        <dbReference type="ARBA" id="ARBA00009512"/>
    </source>
</evidence>
<dbReference type="InterPro" id="IPR035980">
    <property type="entry name" value="Ribosomal_bS6_sf"/>
</dbReference>
<dbReference type="Proteomes" id="UP000178606">
    <property type="component" value="Unassembled WGS sequence"/>
</dbReference>
<dbReference type="SUPFAM" id="SSF54995">
    <property type="entry name" value="Ribosomal protein S6"/>
    <property type="match status" value="1"/>
</dbReference>
<gene>
    <name evidence="3" type="primary">rpsF</name>
    <name evidence="5" type="ORF">A3F84_26645</name>
</gene>
<evidence type="ECO:0000256" key="4">
    <source>
        <dbReference type="SAM" id="MobiDB-lite"/>
    </source>
</evidence>
<dbReference type="GO" id="GO:0006412">
    <property type="term" value="P:translation"/>
    <property type="evidence" value="ECO:0007669"/>
    <property type="project" value="UniProtKB-UniRule"/>
</dbReference>
<reference evidence="5 6" key="1">
    <citation type="journal article" date="2016" name="Nat. Commun.">
        <title>Thousands of microbial genomes shed light on interconnected biogeochemical processes in an aquifer system.</title>
        <authorList>
            <person name="Anantharaman K."/>
            <person name="Brown C.T."/>
            <person name="Hug L.A."/>
            <person name="Sharon I."/>
            <person name="Castelle C.J."/>
            <person name="Probst A.J."/>
            <person name="Thomas B.C."/>
            <person name="Singh A."/>
            <person name="Wilkins M.J."/>
            <person name="Karaoz U."/>
            <person name="Brodie E.L."/>
            <person name="Williams K.H."/>
            <person name="Hubbard S.S."/>
            <person name="Banfield J.F."/>
        </authorList>
    </citation>
    <scope>NUCLEOTIDE SEQUENCE [LARGE SCALE GENOMIC DNA]</scope>
    <source>
        <strain evidence="6">RIFCSPLOWO2_12_FULL_64_10</strain>
    </source>
</reference>
<feature type="compositionally biased region" description="Basic and acidic residues" evidence="4">
    <location>
        <begin position="103"/>
        <end position="113"/>
    </location>
</feature>
<proteinExistence type="inferred from homology"/>
<dbReference type="InterPro" id="IPR020814">
    <property type="entry name" value="Ribosomal_S6_plastid/chlpt"/>
</dbReference>
<dbReference type="GO" id="GO:1990904">
    <property type="term" value="C:ribonucleoprotein complex"/>
    <property type="evidence" value="ECO:0007669"/>
    <property type="project" value="UniProtKB-KW"/>
</dbReference>
<keyword evidence="3" id="KW-0699">rRNA-binding</keyword>
<dbReference type="GO" id="GO:0070181">
    <property type="term" value="F:small ribosomal subunit rRNA binding"/>
    <property type="evidence" value="ECO:0007669"/>
    <property type="project" value="TreeGrafter"/>
</dbReference>
<dbReference type="InterPro" id="IPR000529">
    <property type="entry name" value="Ribosomal_bS6"/>
</dbReference>
<evidence type="ECO:0000313" key="6">
    <source>
        <dbReference type="Proteomes" id="UP000178606"/>
    </source>
</evidence>
<evidence type="ECO:0000256" key="3">
    <source>
        <dbReference type="HAMAP-Rule" id="MF_00360"/>
    </source>
</evidence>
<dbReference type="EMBL" id="MFKF01000184">
    <property type="protein sequence ID" value="OGG51430.1"/>
    <property type="molecule type" value="Genomic_DNA"/>
</dbReference>
<dbReference type="Pfam" id="PF01250">
    <property type="entry name" value="Ribosomal_S6"/>
    <property type="match status" value="1"/>
</dbReference>
<evidence type="ECO:0000313" key="5">
    <source>
        <dbReference type="EMBL" id="OGG51430.1"/>
    </source>
</evidence>
<sequence>MSNYELTLILDSQLSEDQINSRVQKVTALLGARGAEVVHVERWGMRKLTYEIRRRQQGFYTLIQFRSNGDLLRDLDQACRIDEGIIRHMVLVRKQFVTREEAIRQEMSGDRPRPPVATPEPAGKSRGGAEDPDAEDEDAEEV</sequence>
<dbReference type="Gene3D" id="3.30.70.60">
    <property type="match status" value="1"/>
</dbReference>
<organism evidence="5 6">
    <name type="scientific">Handelsmanbacteria sp. (strain RIFCSPLOWO2_12_FULL_64_10)</name>
    <dbReference type="NCBI Taxonomy" id="1817868"/>
    <lineage>
        <taxon>Bacteria</taxon>
        <taxon>Candidatus Handelsmaniibacteriota</taxon>
    </lineage>
</organism>
<dbReference type="PANTHER" id="PTHR21011">
    <property type="entry name" value="MITOCHONDRIAL 28S RIBOSOMAL PROTEIN S6"/>
    <property type="match status" value="1"/>
</dbReference>
<keyword evidence="3" id="KW-0687">Ribonucleoprotein</keyword>
<comment type="caution">
    <text evidence="5">The sequence shown here is derived from an EMBL/GenBank/DDBJ whole genome shotgun (WGS) entry which is preliminary data.</text>
</comment>
<dbReference type="GO" id="GO:0003735">
    <property type="term" value="F:structural constituent of ribosome"/>
    <property type="evidence" value="ECO:0007669"/>
    <property type="project" value="InterPro"/>
</dbReference>
<name>A0A1F6CQR3_HANXR</name>
<dbReference type="NCBIfam" id="TIGR00166">
    <property type="entry name" value="S6"/>
    <property type="match status" value="1"/>
</dbReference>
<dbReference type="GO" id="GO:0005840">
    <property type="term" value="C:ribosome"/>
    <property type="evidence" value="ECO:0007669"/>
    <property type="project" value="UniProtKB-KW"/>
</dbReference>
<feature type="region of interest" description="Disordered" evidence="4">
    <location>
        <begin position="103"/>
        <end position="142"/>
    </location>
</feature>
<keyword evidence="3 5" id="KW-0689">Ribosomal protein</keyword>
<comment type="function">
    <text evidence="3">Binds together with bS18 to 16S ribosomal RNA.</text>
</comment>
<dbReference type="GO" id="GO:0005737">
    <property type="term" value="C:cytoplasm"/>
    <property type="evidence" value="ECO:0007669"/>
    <property type="project" value="UniProtKB-ARBA"/>
</dbReference>
<keyword evidence="3" id="KW-0694">RNA-binding</keyword>
<protein>
    <recommendedName>
        <fullName evidence="2 3">Small ribosomal subunit protein bS6</fullName>
    </recommendedName>
</protein>
<dbReference type="AlphaFoldDB" id="A0A1F6CQR3"/>
<dbReference type="HAMAP" id="MF_00360">
    <property type="entry name" value="Ribosomal_bS6"/>
    <property type="match status" value="1"/>
</dbReference>
<dbReference type="CDD" id="cd00473">
    <property type="entry name" value="bS6"/>
    <property type="match status" value="1"/>
</dbReference>
<comment type="similarity">
    <text evidence="1 3">Belongs to the bacterial ribosomal protein bS6 family.</text>
</comment>
<accession>A0A1F6CQR3</accession>